<dbReference type="GO" id="GO:0004828">
    <property type="term" value="F:serine-tRNA ligase activity"/>
    <property type="evidence" value="ECO:0007669"/>
    <property type="project" value="UniProtKB-EC"/>
</dbReference>
<dbReference type="RefSeq" id="WP_027700819.1">
    <property type="nucleotide sequence ID" value="NZ_BAAACS010000016.1"/>
</dbReference>
<feature type="binding site" evidence="12">
    <location>
        <begin position="349"/>
        <end position="352"/>
    </location>
    <ligand>
        <name>ATP</name>
        <dbReference type="ChEBI" id="CHEBI:30616"/>
    </ligand>
</feature>
<keyword evidence="15" id="KW-1185">Reference proteome</keyword>
<dbReference type="EC" id="6.1.1.11" evidence="12"/>
<feature type="domain" description="Aminoacyl-transfer RNA synthetases class-II family profile" evidence="13">
    <location>
        <begin position="172"/>
        <end position="410"/>
    </location>
</feature>
<evidence type="ECO:0000256" key="6">
    <source>
        <dbReference type="ARBA" id="ARBA00022741"/>
    </source>
</evidence>
<dbReference type="InterPro" id="IPR002317">
    <property type="entry name" value="Ser-tRNA-ligase_type_1"/>
</dbReference>
<dbReference type="NCBIfam" id="TIGR00414">
    <property type="entry name" value="serS"/>
    <property type="match status" value="1"/>
</dbReference>
<comment type="catalytic activity">
    <reaction evidence="10 12">
        <text>tRNA(Sec) + L-serine + ATP = L-seryl-tRNA(Sec) + AMP + diphosphate + H(+)</text>
        <dbReference type="Rhea" id="RHEA:42580"/>
        <dbReference type="Rhea" id="RHEA-COMP:9742"/>
        <dbReference type="Rhea" id="RHEA-COMP:10128"/>
        <dbReference type="ChEBI" id="CHEBI:15378"/>
        <dbReference type="ChEBI" id="CHEBI:30616"/>
        <dbReference type="ChEBI" id="CHEBI:33019"/>
        <dbReference type="ChEBI" id="CHEBI:33384"/>
        <dbReference type="ChEBI" id="CHEBI:78442"/>
        <dbReference type="ChEBI" id="CHEBI:78533"/>
        <dbReference type="ChEBI" id="CHEBI:456215"/>
        <dbReference type="EC" id="6.1.1.11"/>
    </reaction>
</comment>
<comment type="caution">
    <text evidence="14">The sequence shown here is derived from an EMBL/GenBank/DDBJ whole genome shotgun (WGS) entry which is preliminary data.</text>
</comment>
<keyword evidence="9 12" id="KW-0030">Aminoacyl-tRNA synthetase</keyword>
<organism evidence="14 15">
    <name type="scientific">Metaclostridioides mangenotii</name>
    <dbReference type="NCBI Taxonomy" id="1540"/>
    <lineage>
        <taxon>Bacteria</taxon>
        <taxon>Bacillati</taxon>
        <taxon>Bacillota</taxon>
        <taxon>Clostridia</taxon>
        <taxon>Peptostreptococcales</taxon>
        <taxon>Peptostreptococcaceae</taxon>
        <taxon>Metaclostridioides</taxon>
    </lineage>
</organism>
<dbReference type="EMBL" id="JAGGJX010000006">
    <property type="protein sequence ID" value="MBP1855970.1"/>
    <property type="molecule type" value="Genomic_DNA"/>
</dbReference>
<keyword evidence="6 12" id="KW-0547">Nucleotide-binding</keyword>
<dbReference type="PANTHER" id="PTHR43697">
    <property type="entry name" value="SERYL-TRNA SYNTHETASE"/>
    <property type="match status" value="1"/>
</dbReference>
<feature type="binding site" evidence="12">
    <location>
        <begin position="262"/>
        <end position="264"/>
    </location>
    <ligand>
        <name>ATP</name>
        <dbReference type="ChEBI" id="CHEBI:30616"/>
    </ligand>
</feature>
<comment type="function">
    <text evidence="12">Catalyzes the attachment of serine to tRNA(Ser). Is also able to aminoacylate tRNA(Sec) with serine, to form the misacylated tRNA L-seryl-tRNA(Sec), which will be further converted into selenocysteinyl-tRNA(Sec).</text>
</comment>
<evidence type="ECO:0000313" key="14">
    <source>
        <dbReference type="EMBL" id="MBP1855970.1"/>
    </source>
</evidence>
<sequence>MLDIRRIRENLDEIKKGMDKRGEKEVDLDKIIELDDVRKEKLQKVEVMKNELNVESKKIPELIKEGIDVTDAKTVLKDLSDKIKVIDDELRKVEAEIEYLLMRVPNVPHPDVPQGTTDDDNVEVRTWGEPTKFDFEHKPHWEIGTGLGILDFETAGKITGSRFTLYKDKGARLERSLINFFLNTHTEEHGYTEVLPPFIANRKSFVGTGQLPKFEEDMFKLEGLDYFLIPTAEVPVTNIHADEIVDGDKLPMKYCAYTPCFRSEAGSAGRDTRGLVRQHQFNKVELVKFVKPEDSYNELELLTHDAEVILQKLGLPYRVVRICTGDLGFTAAFKYDLEVWMPSYNRYVEISSCSNFEDFQARRAGVRFRRDKKGKAEYVHTLNGSGLAVGRALAAILENYQQEDGTVVVPEALRGFMGVDVIK</sequence>
<dbReference type="PANTHER" id="PTHR43697:SF1">
    <property type="entry name" value="SERINE--TRNA LIGASE"/>
    <property type="match status" value="1"/>
</dbReference>
<evidence type="ECO:0000256" key="9">
    <source>
        <dbReference type="ARBA" id="ARBA00023146"/>
    </source>
</evidence>
<dbReference type="SUPFAM" id="SSF46589">
    <property type="entry name" value="tRNA-binding arm"/>
    <property type="match status" value="1"/>
</dbReference>
<dbReference type="Pfam" id="PF00587">
    <property type="entry name" value="tRNA-synt_2b"/>
    <property type="match status" value="1"/>
</dbReference>
<reference evidence="14 15" key="1">
    <citation type="submission" date="2021-03" db="EMBL/GenBank/DDBJ databases">
        <title>Genomic Encyclopedia of Type Strains, Phase IV (KMG-IV): sequencing the most valuable type-strain genomes for metagenomic binning, comparative biology and taxonomic classification.</title>
        <authorList>
            <person name="Goeker M."/>
        </authorList>
    </citation>
    <scope>NUCLEOTIDE SEQUENCE [LARGE SCALE GENOMIC DNA]</scope>
    <source>
        <strain evidence="14 15">DSM 1289</strain>
    </source>
</reference>
<evidence type="ECO:0000256" key="11">
    <source>
        <dbReference type="ARBA" id="ARBA00048823"/>
    </source>
</evidence>
<dbReference type="Gene3D" id="1.10.287.40">
    <property type="entry name" value="Serine-tRNA synthetase, tRNA binding domain"/>
    <property type="match status" value="1"/>
</dbReference>
<comment type="subcellular location">
    <subcellularLocation>
        <location evidence="1 12">Cytoplasm</location>
    </subcellularLocation>
</comment>
<feature type="binding site" evidence="12">
    <location>
        <position position="285"/>
    </location>
    <ligand>
        <name>L-serine</name>
        <dbReference type="ChEBI" id="CHEBI:33384"/>
    </ligand>
</feature>
<keyword evidence="4 12" id="KW-0963">Cytoplasm</keyword>
<comment type="subunit">
    <text evidence="12">Homodimer. The tRNA molecule binds across the dimer.</text>
</comment>
<evidence type="ECO:0000259" key="13">
    <source>
        <dbReference type="PROSITE" id="PS50862"/>
    </source>
</evidence>
<keyword evidence="8 12" id="KW-0648">Protein biosynthesis</keyword>
<dbReference type="Gene3D" id="3.30.930.10">
    <property type="entry name" value="Bira Bifunctional Protein, Domain 2"/>
    <property type="match status" value="1"/>
</dbReference>
<feature type="binding site" evidence="12">
    <location>
        <position position="385"/>
    </location>
    <ligand>
        <name>L-serine</name>
        <dbReference type="ChEBI" id="CHEBI:33384"/>
    </ligand>
</feature>
<keyword evidence="5 12" id="KW-0436">Ligase</keyword>
<dbReference type="Pfam" id="PF02403">
    <property type="entry name" value="Seryl_tRNA_N"/>
    <property type="match status" value="1"/>
</dbReference>
<dbReference type="SUPFAM" id="SSF55681">
    <property type="entry name" value="Class II aaRS and biotin synthetases"/>
    <property type="match status" value="1"/>
</dbReference>
<dbReference type="CDD" id="cd00770">
    <property type="entry name" value="SerRS_core"/>
    <property type="match status" value="1"/>
</dbReference>
<dbReference type="InterPro" id="IPR015866">
    <property type="entry name" value="Ser-tRNA-synth_1_N"/>
</dbReference>
<dbReference type="Proteomes" id="UP000767291">
    <property type="component" value="Unassembled WGS sequence"/>
</dbReference>
<dbReference type="InterPro" id="IPR002314">
    <property type="entry name" value="aa-tRNA-synt_IIb"/>
</dbReference>
<evidence type="ECO:0000313" key="15">
    <source>
        <dbReference type="Proteomes" id="UP000767291"/>
    </source>
</evidence>
<dbReference type="InterPro" id="IPR042103">
    <property type="entry name" value="SerRS_1_N_sf"/>
</dbReference>
<evidence type="ECO:0000256" key="10">
    <source>
        <dbReference type="ARBA" id="ARBA00047929"/>
    </source>
</evidence>
<keyword evidence="7 12" id="KW-0067">ATP-binding</keyword>
<evidence type="ECO:0000256" key="1">
    <source>
        <dbReference type="ARBA" id="ARBA00004496"/>
    </source>
</evidence>
<comment type="catalytic activity">
    <reaction evidence="11 12">
        <text>tRNA(Ser) + L-serine + ATP = L-seryl-tRNA(Ser) + AMP + diphosphate + H(+)</text>
        <dbReference type="Rhea" id="RHEA:12292"/>
        <dbReference type="Rhea" id="RHEA-COMP:9669"/>
        <dbReference type="Rhea" id="RHEA-COMP:9703"/>
        <dbReference type="ChEBI" id="CHEBI:15378"/>
        <dbReference type="ChEBI" id="CHEBI:30616"/>
        <dbReference type="ChEBI" id="CHEBI:33019"/>
        <dbReference type="ChEBI" id="CHEBI:33384"/>
        <dbReference type="ChEBI" id="CHEBI:78442"/>
        <dbReference type="ChEBI" id="CHEBI:78533"/>
        <dbReference type="ChEBI" id="CHEBI:456215"/>
        <dbReference type="EC" id="6.1.1.11"/>
    </reaction>
</comment>
<comment type="caution">
    <text evidence="12">Lacks conserved residue(s) required for the propagation of feature annotation.</text>
</comment>
<dbReference type="PIRSF" id="PIRSF001529">
    <property type="entry name" value="Ser-tRNA-synth_IIa"/>
    <property type="match status" value="1"/>
</dbReference>
<dbReference type="PRINTS" id="PR00981">
    <property type="entry name" value="TRNASYNTHSER"/>
</dbReference>
<evidence type="ECO:0000256" key="3">
    <source>
        <dbReference type="ARBA" id="ARBA00010728"/>
    </source>
</evidence>
<dbReference type="InterPro" id="IPR006195">
    <property type="entry name" value="aa-tRNA-synth_II"/>
</dbReference>
<evidence type="ECO:0000256" key="7">
    <source>
        <dbReference type="ARBA" id="ARBA00022840"/>
    </source>
</evidence>
<dbReference type="HAMAP" id="MF_00176">
    <property type="entry name" value="Ser_tRNA_synth_type1"/>
    <property type="match status" value="1"/>
</dbReference>
<evidence type="ECO:0000256" key="4">
    <source>
        <dbReference type="ARBA" id="ARBA00022490"/>
    </source>
</evidence>
<proteinExistence type="inferred from homology"/>
<evidence type="ECO:0000256" key="12">
    <source>
        <dbReference type="HAMAP-Rule" id="MF_00176"/>
    </source>
</evidence>
<dbReference type="InterPro" id="IPR033729">
    <property type="entry name" value="SerRS_core"/>
</dbReference>
<feature type="binding site" evidence="12">
    <location>
        <begin position="231"/>
        <end position="233"/>
    </location>
    <ligand>
        <name>L-serine</name>
        <dbReference type="ChEBI" id="CHEBI:33384"/>
    </ligand>
</feature>
<name>A0ABS4EDF0_9FIRM</name>
<comment type="pathway">
    <text evidence="2 12">Aminoacyl-tRNA biosynthesis; selenocysteinyl-tRNA(Sec) biosynthesis; L-seryl-tRNA(Sec) from L-serine and tRNA(Sec): step 1/1.</text>
</comment>
<accession>A0ABS4EDF0</accession>
<evidence type="ECO:0000256" key="8">
    <source>
        <dbReference type="ARBA" id="ARBA00022917"/>
    </source>
</evidence>
<gene>
    <name evidence="12" type="primary">serS</name>
    <name evidence="14" type="ORF">J2Z43_002372</name>
</gene>
<comment type="domain">
    <text evidence="12">Consists of two distinct domains, a catalytic core and a N-terminal extension that is involved in tRNA binding.</text>
</comment>
<dbReference type="InterPro" id="IPR010978">
    <property type="entry name" value="tRNA-bd_arm"/>
</dbReference>
<evidence type="ECO:0000256" key="2">
    <source>
        <dbReference type="ARBA" id="ARBA00005045"/>
    </source>
</evidence>
<dbReference type="InterPro" id="IPR045864">
    <property type="entry name" value="aa-tRNA-synth_II/BPL/LPL"/>
</dbReference>
<comment type="similarity">
    <text evidence="3 12">Belongs to the class-II aminoacyl-tRNA synthetase family. Type-1 seryl-tRNA synthetase subfamily.</text>
</comment>
<dbReference type="PROSITE" id="PS50862">
    <property type="entry name" value="AA_TRNA_LIGASE_II"/>
    <property type="match status" value="1"/>
</dbReference>
<protein>
    <recommendedName>
        <fullName evidence="12">Serine--tRNA ligase</fullName>
        <ecNumber evidence="12">6.1.1.11</ecNumber>
    </recommendedName>
    <alternativeName>
        <fullName evidence="12">Seryl-tRNA synthetase</fullName>
        <shortName evidence="12">SerRS</shortName>
    </alternativeName>
    <alternativeName>
        <fullName evidence="12">Seryl-tRNA(Ser/Sec) synthetase</fullName>
    </alternativeName>
</protein>
<evidence type="ECO:0000256" key="5">
    <source>
        <dbReference type="ARBA" id="ARBA00022598"/>
    </source>
</evidence>